<dbReference type="EMBL" id="RCDD01000001">
    <property type="protein sequence ID" value="RLK61811.1"/>
    <property type="molecule type" value="Genomic_DNA"/>
</dbReference>
<accession>A0A421BBU9</accession>
<feature type="compositionally biased region" description="Basic and acidic residues" evidence="1">
    <location>
        <begin position="321"/>
        <end position="337"/>
    </location>
</feature>
<dbReference type="OrthoDB" id="4818302at2"/>
<keyword evidence="2" id="KW-0472">Membrane</keyword>
<gene>
    <name evidence="3" type="ORF">CLV68_2352</name>
</gene>
<comment type="caution">
    <text evidence="3">The sequence shown here is derived from an EMBL/GenBank/DDBJ whole genome shotgun (WGS) entry which is preliminary data.</text>
</comment>
<dbReference type="NCBIfam" id="TIGR01167">
    <property type="entry name" value="LPXTG_anchor"/>
    <property type="match status" value="1"/>
</dbReference>
<dbReference type="AlphaFoldDB" id="A0A421BBU9"/>
<keyword evidence="2" id="KW-0812">Transmembrane</keyword>
<feature type="region of interest" description="Disordered" evidence="1">
    <location>
        <begin position="78"/>
        <end position="109"/>
    </location>
</feature>
<keyword evidence="2" id="KW-1133">Transmembrane helix</keyword>
<feature type="transmembrane region" description="Helical" evidence="2">
    <location>
        <begin position="727"/>
        <end position="749"/>
    </location>
</feature>
<evidence type="ECO:0000256" key="2">
    <source>
        <dbReference type="SAM" id="Phobius"/>
    </source>
</evidence>
<dbReference type="Proteomes" id="UP000282454">
    <property type="component" value="Unassembled WGS sequence"/>
</dbReference>
<proteinExistence type="predicted"/>
<protein>
    <submittedName>
        <fullName evidence="3">LPXTG-motif cell wall-anchored protein</fullName>
    </submittedName>
</protein>
<evidence type="ECO:0000313" key="4">
    <source>
        <dbReference type="Proteomes" id="UP000282454"/>
    </source>
</evidence>
<evidence type="ECO:0000313" key="3">
    <source>
        <dbReference type="EMBL" id="RLK61811.1"/>
    </source>
</evidence>
<sequence>MSSAKGGSLSRRVRGAAAALAVLATVITWSPPVADAQSAQRCADMFNVTKPTPARNQLPGFGNTVPAPKNASRYDYDNPGEAARGLGLPDPEDLADYGEDSSPYKPGSKEHVYTTWNAYQKRKAKELKDWNDGGQVGKKPSEALTYQKWLNRYVPNMGNDNKGTAFEGHATRDIGLGGADWMCQDRIRDAQGRPVSGRFYDAINHREKLIYEFKAGSGVDREQVRRDQEFARRHGYRIQYVFGRNPSRAARQALIDAGLEPAETRRATGRVLKPGVPTPGPSSGLLNPTPANPGKGAATDLFDSAGRNREQARSVQDVDDDFARRSARPDGKVDGLPRRPGGIDFSTMELRYLAELPDGGAVEFAFEADENLDEEEEPSFGGFEVAQLTSDSLFTWLALPESSFWVNLNPDQPDQILDDELASTDAGRVLLEADLRMKRVLAKVMVPDNPIGTRFWDSLRHVNGAPCWVTYRVWAEAAPASVREDGGQLYILDAPLKVQAEPLAITVPPGQVCTQPEDVQEYNFGRIKEILIPEVEKAVNTTPDFQDLRSVYHARVAAAWLRQRNEAKPNAYAPIIDSGDVTKWPARTPWSKQKVYEDYLKSFREGDYTFTREYEQDGEVLTFTFATGGVDFGKSPRAPIPAETFTAQYPTLPDTVTDARADVVEYEDTTASWLGADNARRVEPPTTQPPTTQPPTQQPTVNPPAPNPPTQPAPQGSPSPPLAQTGAAPLGLIGVAALLLVAGTALLVWQRRRRKS</sequence>
<name>A0A421BBU9_9PSEU</name>
<organism evidence="3 4">
    <name type="scientific">Actinokineospora cianjurensis</name>
    <dbReference type="NCBI Taxonomy" id="585224"/>
    <lineage>
        <taxon>Bacteria</taxon>
        <taxon>Bacillati</taxon>
        <taxon>Actinomycetota</taxon>
        <taxon>Actinomycetes</taxon>
        <taxon>Pseudonocardiales</taxon>
        <taxon>Pseudonocardiaceae</taxon>
        <taxon>Actinokineospora</taxon>
    </lineage>
</organism>
<reference evidence="3 4" key="1">
    <citation type="submission" date="2018-10" db="EMBL/GenBank/DDBJ databases">
        <title>Genomic Encyclopedia of Archaeal and Bacterial Type Strains, Phase II (KMG-II): from individual species to whole genera.</title>
        <authorList>
            <person name="Goeker M."/>
        </authorList>
    </citation>
    <scope>NUCLEOTIDE SEQUENCE [LARGE SCALE GENOMIC DNA]</scope>
    <source>
        <strain evidence="3 4">DSM 45657</strain>
    </source>
</reference>
<evidence type="ECO:0000256" key="1">
    <source>
        <dbReference type="SAM" id="MobiDB-lite"/>
    </source>
</evidence>
<feature type="region of interest" description="Disordered" evidence="1">
    <location>
        <begin position="51"/>
        <end position="70"/>
    </location>
</feature>
<keyword evidence="4" id="KW-1185">Reference proteome</keyword>
<feature type="compositionally biased region" description="Pro residues" evidence="1">
    <location>
        <begin position="686"/>
        <end position="721"/>
    </location>
</feature>
<feature type="region of interest" description="Disordered" evidence="1">
    <location>
        <begin position="670"/>
        <end position="725"/>
    </location>
</feature>
<feature type="region of interest" description="Disordered" evidence="1">
    <location>
        <begin position="270"/>
        <end position="340"/>
    </location>
</feature>
<dbReference type="RefSeq" id="WP_147459953.1">
    <property type="nucleotide sequence ID" value="NZ_RCDD01000001.1"/>
</dbReference>
<feature type="compositionally biased region" description="Acidic residues" evidence="1">
    <location>
        <begin position="90"/>
        <end position="99"/>
    </location>
</feature>